<dbReference type="EMBL" id="JAGMUU010000004">
    <property type="protein sequence ID" value="KAH7155794.1"/>
    <property type="molecule type" value="Genomic_DNA"/>
</dbReference>
<gene>
    <name evidence="8" type="ORF">B0J13DRAFT_546378</name>
</gene>
<evidence type="ECO:0000256" key="1">
    <source>
        <dbReference type="ARBA" id="ARBA00022723"/>
    </source>
</evidence>
<dbReference type="InterPro" id="IPR052360">
    <property type="entry name" value="Transcr_Regulatory_Proteins"/>
</dbReference>
<evidence type="ECO:0000256" key="6">
    <source>
        <dbReference type="ARBA" id="ARBA00023242"/>
    </source>
</evidence>
<sequence>MMIMTTEKEKPTKWTRAKAPRTSRFAFTHHVFITRIRHLKCDEEKPTCRRCTKDGHVCDGYEVVFGRKPKCRTKEAKTKDLPPQNAQLALRNKQPLTQISLSPGLSFDISRIPTEVDLFHHVRTSTIQDLASALTPIDFWHIHALPLGHAVEPIKYALCALGGAHRHFKTRALRNSTGGLPRFGLEEISIQQYNRAIQHIKSFTRTPSKQNMEVILTCCVVFICIENLLGRYSESLRHLQAGCALLSTVRKLSIPDSPGLRVSVQQDEQTGNYTFFDDIAAMFSRLGQDMSMYVGNDVIPELYFYAEPPTGFPDPVRPFDSSISAARLLFNIETEYSARLYIAEREWLNSPEYDGREIPPYWDDDSKLPEDDKFQVLALEKVYGDWSVRFDLYKSHADRQSMAKQELHQMAMLSIGQALWSAFVTMKSTDDEIGRDVCARILQSVEDLIRSDHFEQQPVFSFDANVIPALTFVCTSCNDFEIQWRCVRMLRSIWRREGIWDSQEIADILESMVMARERDLISWKGLPWQVPQLARLVSTFGLTPNRISSGALGLAAQVAEDVGTAEELAI</sequence>
<organism evidence="8 9">
    <name type="scientific">Dactylonectria estremocensis</name>
    <dbReference type="NCBI Taxonomy" id="1079267"/>
    <lineage>
        <taxon>Eukaryota</taxon>
        <taxon>Fungi</taxon>
        <taxon>Dikarya</taxon>
        <taxon>Ascomycota</taxon>
        <taxon>Pezizomycotina</taxon>
        <taxon>Sordariomycetes</taxon>
        <taxon>Hypocreomycetidae</taxon>
        <taxon>Hypocreales</taxon>
        <taxon>Nectriaceae</taxon>
        <taxon>Dactylonectria</taxon>
    </lineage>
</organism>
<dbReference type="SUPFAM" id="SSF57701">
    <property type="entry name" value="Zn2/Cys6 DNA-binding domain"/>
    <property type="match status" value="1"/>
</dbReference>
<keyword evidence="1" id="KW-0479">Metal-binding</keyword>
<dbReference type="GO" id="GO:0000981">
    <property type="term" value="F:DNA-binding transcription factor activity, RNA polymerase II-specific"/>
    <property type="evidence" value="ECO:0007669"/>
    <property type="project" value="InterPro"/>
</dbReference>
<dbReference type="AlphaFoldDB" id="A0A9P9JD91"/>
<dbReference type="InterPro" id="IPR036864">
    <property type="entry name" value="Zn2-C6_fun-type_DNA-bd_sf"/>
</dbReference>
<keyword evidence="4" id="KW-0238">DNA-binding</keyword>
<dbReference type="InterPro" id="IPR001138">
    <property type="entry name" value="Zn2Cys6_DnaBD"/>
</dbReference>
<keyword evidence="6" id="KW-0539">Nucleus</keyword>
<accession>A0A9P9JD91</accession>
<dbReference type="OrthoDB" id="2593732at2759"/>
<reference evidence="8" key="1">
    <citation type="journal article" date="2021" name="Nat. Commun.">
        <title>Genetic determinants of endophytism in the Arabidopsis root mycobiome.</title>
        <authorList>
            <person name="Mesny F."/>
            <person name="Miyauchi S."/>
            <person name="Thiergart T."/>
            <person name="Pickel B."/>
            <person name="Atanasova L."/>
            <person name="Karlsson M."/>
            <person name="Huettel B."/>
            <person name="Barry K.W."/>
            <person name="Haridas S."/>
            <person name="Chen C."/>
            <person name="Bauer D."/>
            <person name="Andreopoulos W."/>
            <person name="Pangilinan J."/>
            <person name="LaButti K."/>
            <person name="Riley R."/>
            <person name="Lipzen A."/>
            <person name="Clum A."/>
            <person name="Drula E."/>
            <person name="Henrissat B."/>
            <person name="Kohler A."/>
            <person name="Grigoriev I.V."/>
            <person name="Martin F.M."/>
            <person name="Hacquard S."/>
        </authorList>
    </citation>
    <scope>NUCLEOTIDE SEQUENCE</scope>
    <source>
        <strain evidence="8">MPI-CAGE-AT-0021</strain>
    </source>
</reference>
<name>A0A9P9JD91_9HYPO</name>
<dbReference type="GO" id="GO:0003677">
    <property type="term" value="F:DNA binding"/>
    <property type="evidence" value="ECO:0007669"/>
    <property type="project" value="UniProtKB-KW"/>
</dbReference>
<comment type="caution">
    <text evidence="8">The sequence shown here is derived from an EMBL/GenBank/DDBJ whole genome shotgun (WGS) entry which is preliminary data.</text>
</comment>
<protein>
    <recommendedName>
        <fullName evidence="7">Zn(2)-C6 fungal-type domain-containing protein</fullName>
    </recommendedName>
</protein>
<dbReference type="Pfam" id="PF00172">
    <property type="entry name" value="Zn_clus"/>
    <property type="match status" value="1"/>
</dbReference>
<dbReference type="CDD" id="cd00067">
    <property type="entry name" value="GAL4"/>
    <property type="match status" value="1"/>
</dbReference>
<keyword evidence="5" id="KW-0804">Transcription</keyword>
<proteinExistence type="predicted"/>
<dbReference type="GO" id="GO:0008270">
    <property type="term" value="F:zinc ion binding"/>
    <property type="evidence" value="ECO:0007669"/>
    <property type="project" value="InterPro"/>
</dbReference>
<evidence type="ECO:0000256" key="3">
    <source>
        <dbReference type="ARBA" id="ARBA00023015"/>
    </source>
</evidence>
<feature type="domain" description="Zn(2)-C6 fungal-type" evidence="7">
    <location>
        <begin position="35"/>
        <end position="62"/>
    </location>
</feature>
<keyword evidence="9" id="KW-1185">Reference proteome</keyword>
<dbReference type="PANTHER" id="PTHR36206:SF12">
    <property type="entry name" value="ASPERCRYPTIN BIOSYNTHESIS CLUSTER-SPECIFIC TRANSCRIPTION REGULATOR ATNN-RELATED"/>
    <property type="match status" value="1"/>
</dbReference>
<evidence type="ECO:0000256" key="4">
    <source>
        <dbReference type="ARBA" id="ARBA00023125"/>
    </source>
</evidence>
<evidence type="ECO:0000256" key="5">
    <source>
        <dbReference type="ARBA" id="ARBA00023163"/>
    </source>
</evidence>
<evidence type="ECO:0000313" key="9">
    <source>
        <dbReference type="Proteomes" id="UP000717696"/>
    </source>
</evidence>
<dbReference type="PANTHER" id="PTHR36206">
    <property type="entry name" value="ASPERCRYPTIN BIOSYNTHESIS CLUSTER-SPECIFIC TRANSCRIPTION REGULATOR ATNN-RELATED"/>
    <property type="match status" value="1"/>
</dbReference>
<keyword evidence="2" id="KW-0862">Zinc</keyword>
<evidence type="ECO:0000256" key="2">
    <source>
        <dbReference type="ARBA" id="ARBA00022833"/>
    </source>
</evidence>
<dbReference type="Proteomes" id="UP000717696">
    <property type="component" value="Unassembled WGS sequence"/>
</dbReference>
<keyword evidence="3" id="KW-0805">Transcription regulation</keyword>
<evidence type="ECO:0000313" key="8">
    <source>
        <dbReference type="EMBL" id="KAH7155794.1"/>
    </source>
</evidence>
<evidence type="ECO:0000259" key="7">
    <source>
        <dbReference type="Pfam" id="PF00172"/>
    </source>
</evidence>